<organism evidence="1 2">
    <name type="scientific">Flagellimonas flava</name>
    <dbReference type="NCBI Taxonomy" id="570519"/>
    <lineage>
        <taxon>Bacteria</taxon>
        <taxon>Pseudomonadati</taxon>
        <taxon>Bacteroidota</taxon>
        <taxon>Flavobacteriia</taxon>
        <taxon>Flavobacteriales</taxon>
        <taxon>Flavobacteriaceae</taxon>
        <taxon>Flagellimonas</taxon>
    </lineage>
</organism>
<dbReference type="STRING" id="570519.SAMN04488116_0340"/>
<name>A0A1M5I0C9_9FLAO</name>
<sequence length="160" mass="18316">MKEHTYTIHLKWIGSQEVGTKNYHSYNRDFEITAEGKQHSIAGSSDPSFRGDGTRYNPEDVFVSSLASCHMLWFLHLCSTHNIVVLEYTDNAMGTMTESKDGSGRFKEVTLYPEIVIDQAVDDNLIHELHKRANKMCFIANSCNFPIYHRPKTSTKQNIQ</sequence>
<dbReference type="InterPro" id="IPR036102">
    <property type="entry name" value="OsmC/Ohrsf"/>
</dbReference>
<protein>
    <submittedName>
        <fullName evidence="1">Organic hydroperoxide reductase OsmC/OhrA</fullName>
    </submittedName>
</protein>
<dbReference type="Gene3D" id="3.30.300.20">
    <property type="match status" value="1"/>
</dbReference>
<accession>A0A1M5I0C9</accession>
<gene>
    <name evidence="1" type="ORF">SAMN04488116_0340</name>
</gene>
<dbReference type="InterPro" id="IPR003718">
    <property type="entry name" value="OsmC/Ohr_fam"/>
</dbReference>
<dbReference type="EMBL" id="FQWL01000001">
    <property type="protein sequence ID" value="SHG21685.1"/>
    <property type="molecule type" value="Genomic_DNA"/>
</dbReference>
<evidence type="ECO:0000313" key="1">
    <source>
        <dbReference type="EMBL" id="SHG21685.1"/>
    </source>
</evidence>
<dbReference type="InterPro" id="IPR052707">
    <property type="entry name" value="OsmC_Ohr_Peroxiredoxin"/>
</dbReference>
<keyword evidence="2" id="KW-1185">Reference proteome</keyword>
<dbReference type="PANTHER" id="PTHR42830">
    <property type="entry name" value="OSMOTICALLY INDUCIBLE FAMILY PROTEIN"/>
    <property type="match status" value="1"/>
</dbReference>
<evidence type="ECO:0000313" key="2">
    <source>
        <dbReference type="Proteomes" id="UP000184532"/>
    </source>
</evidence>
<dbReference type="Proteomes" id="UP000184532">
    <property type="component" value="Unassembled WGS sequence"/>
</dbReference>
<dbReference type="OrthoDB" id="9795405at2"/>
<dbReference type="SUPFAM" id="SSF82784">
    <property type="entry name" value="OsmC-like"/>
    <property type="match status" value="1"/>
</dbReference>
<reference evidence="2" key="1">
    <citation type="submission" date="2016-11" db="EMBL/GenBank/DDBJ databases">
        <authorList>
            <person name="Varghese N."/>
            <person name="Submissions S."/>
        </authorList>
    </citation>
    <scope>NUCLEOTIDE SEQUENCE [LARGE SCALE GENOMIC DNA]</scope>
    <source>
        <strain evidence="2">DSM 22638</strain>
    </source>
</reference>
<dbReference type="InterPro" id="IPR015946">
    <property type="entry name" value="KH_dom-like_a/b"/>
</dbReference>
<dbReference type="PANTHER" id="PTHR42830:SF2">
    <property type="entry name" value="OSMC_OHR FAMILY PROTEIN"/>
    <property type="match status" value="1"/>
</dbReference>
<dbReference type="RefSeq" id="WP_073176170.1">
    <property type="nucleotide sequence ID" value="NZ_FQWL01000001.1"/>
</dbReference>
<dbReference type="AlphaFoldDB" id="A0A1M5I0C9"/>
<proteinExistence type="predicted"/>
<dbReference type="Pfam" id="PF02566">
    <property type="entry name" value="OsmC"/>
    <property type="match status" value="1"/>
</dbReference>